<protein>
    <submittedName>
        <fullName evidence="2">Uncharacterized protein</fullName>
    </submittedName>
</protein>
<evidence type="ECO:0000256" key="1">
    <source>
        <dbReference type="SAM" id="MobiDB-lite"/>
    </source>
</evidence>
<feature type="region of interest" description="Disordered" evidence="1">
    <location>
        <begin position="119"/>
        <end position="196"/>
    </location>
</feature>
<sequence length="196" mass="21186">MAVFRNGHVPIFPTVSRSRVRLWLINSKIETLYPTPDERRVFKEANPQVKSSVFGLIREQDLKRLMNEKVEKPRAKVARRIDCPSCPPKFASDPPKLVAYSDGESSEDDDGAIAIPKATLSRPTLNTSNNAASSSPQNTAIVETAIPTSSKKTSKVVAVSSFTTEFPTPPSSRGTSKDGGDDSTPQSGKDAGLPTN</sequence>
<dbReference type="AlphaFoldDB" id="A0A6S7FIU6"/>
<comment type="caution">
    <text evidence="2">The sequence shown here is derived from an EMBL/GenBank/DDBJ whole genome shotgun (WGS) entry which is preliminary data.</text>
</comment>
<feature type="region of interest" description="Disordered" evidence="1">
    <location>
        <begin position="92"/>
        <end position="111"/>
    </location>
</feature>
<feature type="compositionally biased region" description="Low complexity" evidence="1">
    <location>
        <begin position="124"/>
        <end position="140"/>
    </location>
</feature>
<dbReference type="EMBL" id="CACRXK020000008">
    <property type="protein sequence ID" value="CAB3976683.1"/>
    <property type="molecule type" value="Genomic_DNA"/>
</dbReference>
<accession>A0A6S7FIU6</accession>
<reference evidence="2" key="1">
    <citation type="submission" date="2020-04" db="EMBL/GenBank/DDBJ databases">
        <authorList>
            <person name="Alioto T."/>
            <person name="Alioto T."/>
            <person name="Gomez Garrido J."/>
        </authorList>
    </citation>
    <scope>NUCLEOTIDE SEQUENCE</scope>
    <source>
        <strain evidence="2">A484AB</strain>
    </source>
</reference>
<proteinExistence type="predicted"/>
<dbReference type="Proteomes" id="UP001152795">
    <property type="component" value="Unassembled WGS sequence"/>
</dbReference>
<keyword evidence="3" id="KW-1185">Reference proteome</keyword>
<gene>
    <name evidence="2" type="ORF">PACLA_8A070406</name>
</gene>
<feature type="compositionally biased region" description="Low complexity" evidence="1">
    <location>
        <begin position="148"/>
        <end position="164"/>
    </location>
</feature>
<organism evidence="2 3">
    <name type="scientific">Paramuricea clavata</name>
    <name type="common">Red gorgonian</name>
    <name type="synonym">Violescent sea-whip</name>
    <dbReference type="NCBI Taxonomy" id="317549"/>
    <lineage>
        <taxon>Eukaryota</taxon>
        <taxon>Metazoa</taxon>
        <taxon>Cnidaria</taxon>
        <taxon>Anthozoa</taxon>
        <taxon>Octocorallia</taxon>
        <taxon>Malacalcyonacea</taxon>
        <taxon>Plexauridae</taxon>
        <taxon>Paramuricea</taxon>
    </lineage>
</organism>
<name>A0A6S7FIU6_PARCT</name>
<evidence type="ECO:0000313" key="2">
    <source>
        <dbReference type="EMBL" id="CAB3976683.1"/>
    </source>
</evidence>
<evidence type="ECO:0000313" key="3">
    <source>
        <dbReference type="Proteomes" id="UP001152795"/>
    </source>
</evidence>